<accession>A0A8S2UWW9</accession>
<evidence type="ECO:0000313" key="5">
    <source>
        <dbReference type="EMBL" id="CAF4494173.1"/>
    </source>
</evidence>
<reference evidence="2" key="1">
    <citation type="submission" date="2021-02" db="EMBL/GenBank/DDBJ databases">
        <authorList>
            <person name="Nowell W R."/>
        </authorList>
    </citation>
    <scope>NUCLEOTIDE SEQUENCE</scope>
</reference>
<gene>
    <name evidence="1" type="ORF">BYL167_LOCUS30110</name>
    <name evidence="2" type="ORF">BYL167_LOCUS30130</name>
    <name evidence="4" type="ORF">GIL414_LOCUS34371</name>
    <name evidence="5" type="ORF">GIL414_LOCUS34406</name>
    <name evidence="3" type="ORF">SMN809_LOCUS33722</name>
</gene>
<dbReference type="AlphaFoldDB" id="A0A8S2UWW9"/>
<feature type="non-terminal residue" evidence="2">
    <location>
        <position position="1"/>
    </location>
</feature>
<evidence type="ECO:0000313" key="6">
    <source>
        <dbReference type="Proteomes" id="UP000681967"/>
    </source>
</evidence>
<name>A0A8S2UWW9_9BILA</name>
<dbReference type="Proteomes" id="UP000676336">
    <property type="component" value="Unassembled WGS sequence"/>
</dbReference>
<dbReference type="Proteomes" id="UP000681967">
    <property type="component" value="Unassembled WGS sequence"/>
</dbReference>
<protein>
    <submittedName>
        <fullName evidence="2">Uncharacterized protein</fullName>
    </submittedName>
</protein>
<dbReference type="EMBL" id="CAJOBH010048286">
    <property type="protein sequence ID" value="CAF4366398.1"/>
    <property type="molecule type" value="Genomic_DNA"/>
</dbReference>
<sequence>MRGKSRIDTWLRQEPIHQTQIKRTVHKPLVIHARSRIDTWNKQQYEQKLQLKK</sequence>
<dbReference type="EMBL" id="CAJOBI010074902">
    <property type="protein sequence ID" value="CAF4473903.1"/>
    <property type="molecule type" value="Genomic_DNA"/>
</dbReference>
<organism evidence="2 6">
    <name type="scientific">Rotaria magnacalcarata</name>
    <dbReference type="NCBI Taxonomy" id="392030"/>
    <lineage>
        <taxon>Eukaryota</taxon>
        <taxon>Metazoa</taxon>
        <taxon>Spiralia</taxon>
        <taxon>Gnathifera</taxon>
        <taxon>Rotifera</taxon>
        <taxon>Eurotatoria</taxon>
        <taxon>Bdelloidea</taxon>
        <taxon>Philodinida</taxon>
        <taxon>Philodinidae</taxon>
        <taxon>Rotaria</taxon>
    </lineage>
</organism>
<dbReference type="EMBL" id="CAJOBH010048188">
    <property type="protein sequence ID" value="CAF4365901.1"/>
    <property type="molecule type" value="Genomic_DNA"/>
</dbReference>
<evidence type="ECO:0000313" key="3">
    <source>
        <dbReference type="EMBL" id="CAF4473903.1"/>
    </source>
</evidence>
<proteinExistence type="predicted"/>
<evidence type="ECO:0000313" key="1">
    <source>
        <dbReference type="EMBL" id="CAF4365901.1"/>
    </source>
</evidence>
<dbReference type="Proteomes" id="UP000681720">
    <property type="component" value="Unassembled WGS sequence"/>
</dbReference>
<evidence type="ECO:0000313" key="2">
    <source>
        <dbReference type="EMBL" id="CAF4366398.1"/>
    </source>
</evidence>
<dbReference type="EMBL" id="CAJOBJ010079231">
    <property type="protein sequence ID" value="CAF4493545.1"/>
    <property type="molecule type" value="Genomic_DNA"/>
</dbReference>
<comment type="caution">
    <text evidence="2">The sequence shown here is derived from an EMBL/GenBank/DDBJ whole genome shotgun (WGS) entry which is preliminary data.</text>
</comment>
<evidence type="ECO:0000313" key="4">
    <source>
        <dbReference type="EMBL" id="CAF4493545.1"/>
    </source>
</evidence>
<dbReference type="EMBL" id="CAJOBJ010079383">
    <property type="protein sequence ID" value="CAF4494173.1"/>
    <property type="molecule type" value="Genomic_DNA"/>
</dbReference>